<dbReference type="SUPFAM" id="SSF54403">
    <property type="entry name" value="Cystatin/monellin"/>
    <property type="match status" value="1"/>
</dbReference>
<dbReference type="PANTHER" id="PTHR47393:SF1">
    <property type="entry name" value="CYSTATIN-12"/>
    <property type="match status" value="1"/>
</dbReference>
<sequence>MLRRVALLVGLLILGAHICSFQFVDIDKNLQYVMITAEYAVFQFNEDQEDEFAYKFLRVRKSQRQMFSWIYLIDMELGRTVCKKRDEDIDNCPLQEGAGEKKVRCSFHVDAQPWITQFTLLNSTCVQT</sequence>
<dbReference type="Gene3D" id="3.10.450.10">
    <property type="match status" value="1"/>
</dbReference>
<feature type="chain" id="PRO_5045821608" evidence="8">
    <location>
        <begin position="22"/>
        <end position="128"/>
    </location>
</feature>
<evidence type="ECO:0000256" key="5">
    <source>
        <dbReference type="ARBA" id="ARBA00022704"/>
    </source>
</evidence>
<evidence type="ECO:0000256" key="4">
    <source>
        <dbReference type="ARBA" id="ARBA00022690"/>
    </source>
</evidence>
<evidence type="ECO:0000256" key="3">
    <source>
        <dbReference type="ARBA" id="ARBA00022525"/>
    </source>
</evidence>
<dbReference type="CDD" id="cd00042">
    <property type="entry name" value="CY"/>
    <property type="match status" value="1"/>
</dbReference>
<dbReference type="GeneID" id="103600408"/>
<dbReference type="InterPro" id="IPR052333">
    <property type="entry name" value="Cystatin_spermatogenesis"/>
</dbReference>
<keyword evidence="6 8" id="KW-0732">Signal</keyword>
<keyword evidence="4" id="KW-0646">Protease inhibitor</keyword>
<evidence type="ECO:0000259" key="9">
    <source>
        <dbReference type="SMART" id="SM00043"/>
    </source>
</evidence>
<evidence type="ECO:0000313" key="10">
    <source>
        <dbReference type="Proteomes" id="UP000694923"/>
    </source>
</evidence>
<evidence type="ECO:0000256" key="1">
    <source>
        <dbReference type="ARBA" id="ARBA00004613"/>
    </source>
</evidence>
<organism evidence="10 11">
    <name type="scientific">Galeopterus variegatus</name>
    <name type="common">Malayan flying lemur</name>
    <name type="synonym">Cynocephalus variegatus</name>
    <dbReference type="NCBI Taxonomy" id="482537"/>
    <lineage>
        <taxon>Eukaryota</taxon>
        <taxon>Metazoa</taxon>
        <taxon>Chordata</taxon>
        <taxon>Craniata</taxon>
        <taxon>Vertebrata</taxon>
        <taxon>Euteleostomi</taxon>
        <taxon>Mammalia</taxon>
        <taxon>Eutheria</taxon>
        <taxon>Euarchontoglires</taxon>
        <taxon>Dermoptera</taxon>
        <taxon>Cynocephalidae</taxon>
        <taxon>Galeopterus</taxon>
    </lineage>
</organism>
<reference evidence="11" key="1">
    <citation type="submission" date="2025-08" db="UniProtKB">
        <authorList>
            <consortium name="RefSeq"/>
        </authorList>
    </citation>
    <scope>IDENTIFICATION</scope>
</reference>
<dbReference type="SMART" id="SM00043">
    <property type="entry name" value="CY"/>
    <property type="match status" value="1"/>
</dbReference>
<comment type="similarity">
    <text evidence="2">Belongs to the cystatin family.</text>
</comment>
<keyword evidence="5" id="KW-0789">Thiol protease inhibitor</keyword>
<evidence type="ECO:0000256" key="6">
    <source>
        <dbReference type="ARBA" id="ARBA00022729"/>
    </source>
</evidence>
<keyword evidence="3" id="KW-0964">Secreted</keyword>
<feature type="domain" description="Cystatin" evidence="9">
    <location>
        <begin position="18"/>
        <end position="126"/>
    </location>
</feature>
<evidence type="ECO:0000256" key="8">
    <source>
        <dbReference type="SAM" id="SignalP"/>
    </source>
</evidence>
<evidence type="ECO:0000256" key="2">
    <source>
        <dbReference type="ARBA" id="ARBA00009403"/>
    </source>
</evidence>
<evidence type="ECO:0000256" key="7">
    <source>
        <dbReference type="ARBA" id="ARBA00023157"/>
    </source>
</evidence>
<feature type="signal peptide" evidence="8">
    <location>
        <begin position="1"/>
        <end position="21"/>
    </location>
</feature>
<dbReference type="InterPro" id="IPR000010">
    <property type="entry name" value="Cystatin_dom"/>
</dbReference>
<protein>
    <submittedName>
        <fullName evidence="11">Cystatin-9-like</fullName>
    </submittedName>
</protein>
<dbReference type="InterPro" id="IPR046350">
    <property type="entry name" value="Cystatin_sf"/>
</dbReference>
<comment type="subcellular location">
    <subcellularLocation>
        <location evidence="1">Secreted</location>
    </subcellularLocation>
</comment>
<proteinExistence type="inferred from homology"/>
<dbReference type="Pfam" id="PF00031">
    <property type="entry name" value="Cystatin"/>
    <property type="match status" value="1"/>
</dbReference>
<keyword evidence="7" id="KW-1015">Disulfide bond</keyword>
<gene>
    <name evidence="11" type="primary">CST9L</name>
</gene>
<dbReference type="PANTHER" id="PTHR47393">
    <property type="entry name" value="CYSTATIN-12-RELATED"/>
    <property type="match status" value="1"/>
</dbReference>
<dbReference type="RefSeq" id="XP_008582905.1">
    <property type="nucleotide sequence ID" value="XM_008584683.1"/>
</dbReference>
<name>A0ABM0RQL4_GALVR</name>
<dbReference type="Proteomes" id="UP000694923">
    <property type="component" value="Unplaced"/>
</dbReference>
<accession>A0ABM0RQL4</accession>
<evidence type="ECO:0000313" key="11">
    <source>
        <dbReference type="RefSeq" id="XP_008582905.1"/>
    </source>
</evidence>
<keyword evidence="10" id="KW-1185">Reference proteome</keyword>